<reference evidence="6 7" key="1">
    <citation type="journal article" date="2019" name="PLoS Biol.">
        <title>Sex chromosomes control vertical transmission of feminizing Wolbachia symbionts in an isopod.</title>
        <authorList>
            <person name="Becking T."/>
            <person name="Chebbi M.A."/>
            <person name="Giraud I."/>
            <person name="Moumen B."/>
            <person name="Laverre T."/>
            <person name="Caubet Y."/>
            <person name="Peccoud J."/>
            <person name="Gilbert C."/>
            <person name="Cordaux R."/>
        </authorList>
    </citation>
    <scope>NUCLEOTIDE SEQUENCE [LARGE SCALE GENOMIC DNA]</scope>
    <source>
        <strain evidence="6">ANa2</strain>
        <tissue evidence="6">Whole body excluding digestive tract and cuticle</tissue>
    </source>
</reference>
<evidence type="ECO:0000256" key="4">
    <source>
        <dbReference type="PROSITE-ProRule" id="PRU00134"/>
    </source>
</evidence>
<dbReference type="InterPro" id="IPR001214">
    <property type="entry name" value="SET_dom"/>
</dbReference>
<keyword evidence="3" id="KW-0862">Zinc</keyword>
<dbReference type="PROSITE" id="PS50865">
    <property type="entry name" value="ZF_MYND_2"/>
    <property type="match status" value="1"/>
</dbReference>
<evidence type="ECO:0000313" key="7">
    <source>
        <dbReference type="Proteomes" id="UP000326759"/>
    </source>
</evidence>
<dbReference type="SUPFAM" id="SSF82199">
    <property type="entry name" value="SET domain"/>
    <property type="match status" value="1"/>
</dbReference>
<keyword evidence="2 4" id="KW-0863">Zinc-finger</keyword>
<evidence type="ECO:0000256" key="3">
    <source>
        <dbReference type="ARBA" id="ARBA00022833"/>
    </source>
</evidence>
<comment type="caution">
    <text evidence="6">The sequence shown here is derived from an EMBL/GenBank/DDBJ whole genome shotgun (WGS) entry which is preliminary data.</text>
</comment>
<keyword evidence="1" id="KW-0479">Metal-binding</keyword>
<dbReference type="InterPro" id="IPR046341">
    <property type="entry name" value="SET_dom_sf"/>
</dbReference>
<name>A0A5N5T2D1_9CRUS</name>
<dbReference type="Gene3D" id="1.10.220.160">
    <property type="match status" value="1"/>
</dbReference>
<evidence type="ECO:0000259" key="5">
    <source>
        <dbReference type="PROSITE" id="PS50865"/>
    </source>
</evidence>
<dbReference type="Pfam" id="PF01753">
    <property type="entry name" value="zf-MYND"/>
    <property type="match status" value="1"/>
</dbReference>
<dbReference type="Pfam" id="PF00856">
    <property type="entry name" value="SET"/>
    <property type="match status" value="1"/>
</dbReference>
<dbReference type="GO" id="GO:0008270">
    <property type="term" value="F:zinc ion binding"/>
    <property type="evidence" value="ECO:0007669"/>
    <property type="project" value="UniProtKB-KW"/>
</dbReference>
<evidence type="ECO:0000256" key="2">
    <source>
        <dbReference type="ARBA" id="ARBA00022771"/>
    </source>
</evidence>
<dbReference type="AlphaFoldDB" id="A0A5N5T2D1"/>
<dbReference type="OrthoDB" id="3174329at2759"/>
<dbReference type="InterPro" id="IPR002893">
    <property type="entry name" value="Znf_MYND"/>
</dbReference>
<accession>A0A5N5T2D1</accession>
<dbReference type="Gene3D" id="6.10.140.2220">
    <property type="match status" value="2"/>
</dbReference>
<dbReference type="CDD" id="cd20071">
    <property type="entry name" value="SET_SMYD"/>
    <property type="match status" value="1"/>
</dbReference>
<dbReference type="PANTHER" id="PTHR46455:SF2">
    <property type="entry name" value="AT24727P"/>
    <property type="match status" value="1"/>
</dbReference>
<dbReference type="SUPFAM" id="SSF144232">
    <property type="entry name" value="HIT/MYND zinc finger-like"/>
    <property type="match status" value="1"/>
</dbReference>
<dbReference type="GO" id="GO:0008757">
    <property type="term" value="F:S-adenosylmethionine-dependent methyltransferase activity"/>
    <property type="evidence" value="ECO:0007669"/>
    <property type="project" value="UniProtKB-ARBA"/>
</dbReference>
<evidence type="ECO:0000256" key="1">
    <source>
        <dbReference type="ARBA" id="ARBA00022723"/>
    </source>
</evidence>
<evidence type="ECO:0000313" key="6">
    <source>
        <dbReference type="EMBL" id="KAB7500482.1"/>
    </source>
</evidence>
<dbReference type="Gene3D" id="2.170.270.10">
    <property type="entry name" value="SET domain"/>
    <property type="match status" value="1"/>
</dbReference>
<organism evidence="6 7">
    <name type="scientific">Armadillidium nasatum</name>
    <dbReference type="NCBI Taxonomy" id="96803"/>
    <lineage>
        <taxon>Eukaryota</taxon>
        <taxon>Metazoa</taxon>
        <taxon>Ecdysozoa</taxon>
        <taxon>Arthropoda</taxon>
        <taxon>Crustacea</taxon>
        <taxon>Multicrustacea</taxon>
        <taxon>Malacostraca</taxon>
        <taxon>Eumalacostraca</taxon>
        <taxon>Peracarida</taxon>
        <taxon>Isopoda</taxon>
        <taxon>Oniscidea</taxon>
        <taxon>Crinocheta</taxon>
        <taxon>Armadillidiidae</taxon>
        <taxon>Armadillidium</taxon>
    </lineage>
</organism>
<dbReference type="PANTHER" id="PTHR46455">
    <property type="entry name" value="SET AND MYND DOMAIN CONTAINING, ARTHROPOD-SPECIFIC, MEMBER 4, ISOFORM A"/>
    <property type="match status" value="1"/>
</dbReference>
<dbReference type="EMBL" id="SEYY01013818">
    <property type="protein sequence ID" value="KAB7500482.1"/>
    <property type="molecule type" value="Genomic_DNA"/>
</dbReference>
<gene>
    <name evidence="6" type="primary">msta_1</name>
    <name evidence="6" type="ORF">Anas_07492</name>
</gene>
<dbReference type="GO" id="GO:0008170">
    <property type="term" value="F:N-methyltransferase activity"/>
    <property type="evidence" value="ECO:0007669"/>
    <property type="project" value="UniProtKB-ARBA"/>
</dbReference>
<dbReference type="Proteomes" id="UP000326759">
    <property type="component" value="Unassembled WGS sequence"/>
</dbReference>
<dbReference type="GO" id="GO:0008276">
    <property type="term" value="F:protein methyltransferase activity"/>
    <property type="evidence" value="ECO:0007669"/>
    <property type="project" value="UniProtKB-ARBA"/>
</dbReference>
<dbReference type="PROSITE" id="PS01360">
    <property type="entry name" value="ZF_MYND_1"/>
    <property type="match status" value="1"/>
</dbReference>
<feature type="domain" description="MYND-type" evidence="5">
    <location>
        <begin position="15"/>
        <end position="52"/>
    </location>
</feature>
<sequence length="485" mass="55259">MNEEDVRKFEKLGMCNFCGTLASQRCANCRLVFYCKKECQKQDWKKGHKEECRAVKSRCSKCGWPMCGPQCEQGAEHHPECVVGQEIGSPIDIQDFNETNHFYEVVLPLRCLTLKKRSQKKYNQLLDLQSHLEERKTSPEYKQNQDRIVNMLRNYFMILAFPSDDLDSSETLIHRIIGILDTNSVDIPIGGRDIAGVYSLFSMVEHSCIPNVKISFTRKKQIIVKAAINIKKGDHLSAMYTHILWGTIARREHLKLNKYFMCTCPRCSDPTELGTNFSSLKCQECRVGYLTSAAPLDELADWICSNCNATLPVVKVKELTLQIGEDTDAVLANPSLKALENLIEKYSSKIVHPNHFHLFATKHSLLQIYGRHEIVNEEIMMKKEKLCQEFLKTCNALDPGMARLATYTSVALYEYHLAIMSRGRQPDGTPPDPQSIKKDVNLAIALLRQCVSMLEEEPEDSPEGKLRTVASRNLKEIEELFTSMP</sequence>
<protein>
    <submittedName>
        <fullName evidence="6">Protein msta, isoform A</fullName>
    </submittedName>
</protein>
<keyword evidence="7" id="KW-1185">Reference proteome</keyword>
<proteinExistence type="predicted"/>
<dbReference type="InterPro" id="IPR053010">
    <property type="entry name" value="SET_SmydA-8"/>
</dbReference>